<reference evidence="2" key="1">
    <citation type="journal article" date="2019" name="Int. J. Syst. Evol. Microbiol.">
        <title>The Global Catalogue of Microorganisms (GCM) 10K type strain sequencing project: providing services to taxonomists for standard genome sequencing and annotation.</title>
        <authorList>
            <consortium name="The Broad Institute Genomics Platform"/>
            <consortium name="The Broad Institute Genome Sequencing Center for Infectious Disease"/>
            <person name="Wu L."/>
            <person name="Ma J."/>
        </authorList>
    </citation>
    <scope>NUCLEOTIDE SEQUENCE [LARGE SCALE GENOMIC DNA]</scope>
    <source>
        <strain evidence="2">JCM 14046</strain>
    </source>
</reference>
<accession>A0ABP5ADD3</accession>
<comment type="caution">
    <text evidence="1">The sequence shown here is derived from an EMBL/GenBank/DDBJ whole genome shotgun (WGS) entry which is preliminary data.</text>
</comment>
<dbReference type="RefSeq" id="WP_344004136.1">
    <property type="nucleotide sequence ID" value="NZ_BAAAMY010000002.1"/>
</dbReference>
<protein>
    <recommendedName>
        <fullName evidence="3">Phage head morphogenesis domain-containing protein</fullName>
    </recommendedName>
</protein>
<proteinExistence type="predicted"/>
<sequence>MALSSQQQSELEGWLALYVANVTDLDARVVDAVQAAYADVDDWFNPTLTLAAATTAAANARAGLDLQSGFMTQFLAGILDVLAGVTVTRRAPTVDYPRRAEPFDVYSRPVFTARETLRAVPDTPADLLGAADYAAVLAETDALLARRDAALAIFDETGVVNGYRRVIRPELSETGTCGLCIAAAARLYKTDELMPIHTRCKCTVLPIVDGNDPAAGFNIADLEALYAATPGTSRRDLAKTRYRIRRDGELGPLLIPSDRRGVPRLGAA</sequence>
<name>A0ABP5ADD3_9ACTN</name>
<dbReference type="Proteomes" id="UP001501612">
    <property type="component" value="Unassembled WGS sequence"/>
</dbReference>
<evidence type="ECO:0008006" key="3">
    <source>
        <dbReference type="Google" id="ProtNLM"/>
    </source>
</evidence>
<organism evidence="1 2">
    <name type="scientific">Nocardioides lentus</name>
    <dbReference type="NCBI Taxonomy" id="338077"/>
    <lineage>
        <taxon>Bacteria</taxon>
        <taxon>Bacillati</taxon>
        <taxon>Actinomycetota</taxon>
        <taxon>Actinomycetes</taxon>
        <taxon>Propionibacteriales</taxon>
        <taxon>Nocardioidaceae</taxon>
        <taxon>Nocardioides</taxon>
    </lineage>
</organism>
<evidence type="ECO:0000313" key="1">
    <source>
        <dbReference type="EMBL" id="GAA1909339.1"/>
    </source>
</evidence>
<gene>
    <name evidence="1" type="ORF">GCM10009737_08220</name>
</gene>
<keyword evidence="2" id="KW-1185">Reference proteome</keyword>
<dbReference type="EMBL" id="BAAAMY010000002">
    <property type="protein sequence ID" value="GAA1909339.1"/>
    <property type="molecule type" value="Genomic_DNA"/>
</dbReference>
<evidence type="ECO:0000313" key="2">
    <source>
        <dbReference type="Proteomes" id="UP001501612"/>
    </source>
</evidence>